<keyword evidence="2" id="KW-0732">Signal</keyword>
<feature type="chain" id="PRO_5044816499" evidence="2">
    <location>
        <begin position="18"/>
        <end position="276"/>
    </location>
</feature>
<evidence type="ECO:0000256" key="1">
    <source>
        <dbReference type="SAM" id="MobiDB-lite"/>
    </source>
</evidence>
<dbReference type="Proteomes" id="UP001530315">
    <property type="component" value="Unassembled WGS sequence"/>
</dbReference>
<protein>
    <submittedName>
        <fullName evidence="3">Uncharacterized protein</fullName>
    </submittedName>
</protein>
<comment type="caution">
    <text evidence="3">The sequence shown here is derived from an EMBL/GenBank/DDBJ whole genome shotgun (WGS) entry which is preliminary data.</text>
</comment>
<dbReference type="AlphaFoldDB" id="A0ABD3MLF4"/>
<keyword evidence="4" id="KW-1185">Reference proteome</keyword>
<dbReference type="InterPro" id="IPR036412">
    <property type="entry name" value="HAD-like_sf"/>
</dbReference>
<reference evidence="3 4" key="1">
    <citation type="submission" date="2024-10" db="EMBL/GenBank/DDBJ databases">
        <title>Updated reference genomes for cyclostephanoid diatoms.</title>
        <authorList>
            <person name="Roberts W.R."/>
            <person name="Alverson A.J."/>
        </authorList>
    </citation>
    <scope>NUCLEOTIDE SEQUENCE [LARGE SCALE GENOMIC DNA]</scope>
    <source>
        <strain evidence="3 4">AJA276-08</strain>
    </source>
</reference>
<dbReference type="InterPro" id="IPR023214">
    <property type="entry name" value="HAD_sf"/>
</dbReference>
<proteinExistence type="predicted"/>
<sequence>MSANILSLIVLAHNTIGFRCASSYLPVSSIMSKRPAPTSPPSSGKPKKAKAQRSLSAFFGGAPKGPSDEATSTSSSSSSSSAYKIFCDLDGVLVDFEAGVRGLFGGRSPDELPNQSAMWAAIGRADRFYATLPWTEDGRALWHELKKHPTTPDILTGVPRTTKSRSEKYAWCVRELGGETGDLEINHVDMAGKKSAHELVSGRRKDKDGVVNVITCWSKNKHRESRRNHVLIDDRLSLREAWEEGGGIFIHHTNTERTLIALREKGVLGGEGNPGK</sequence>
<dbReference type="SUPFAM" id="SSF56784">
    <property type="entry name" value="HAD-like"/>
    <property type="match status" value="1"/>
</dbReference>
<evidence type="ECO:0000256" key="2">
    <source>
        <dbReference type="SAM" id="SignalP"/>
    </source>
</evidence>
<organism evidence="3 4">
    <name type="scientific">Stephanodiscus triporus</name>
    <dbReference type="NCBI Taxonomy" id="2934178"/>
    <lineage>
        <taxon>Eukaryota</taxon>
        <taxon>Sar</taxon>
        <taxon>Stramenopiles</taxon>
        <taxon>Ochrophyta</taxon>
        <taxon>Bacillariophyta</taxon>
        <taxon>Coscinodiscophyceae</taxon>
        <taxon>Thalassiosirophycidae</taxon>
        <taxon>Stephanodiscales</taxon>
        <taxon>Stephanodiscaceae</taxon>
        <taxon>Stephanodiscus</taxon>
    </lineage>
</organism>
<gene>
    <name evidence="3" type="ORF">ACHAW5_011299</name>
</gene>
<name>A0ABD3MLF4_9STRA</name>
<feature type="region of interest" description="Disordered" evidence="1">
    <location>
        <begin position="31"/>
        <end position="50"/>
    </location>
</feature>
<dbReference type="Gene3D" id="3.40.50.1000">
    <property type="entry name" value="HAD superfamily/HAD-like"/>
    <property type="match status" value="1"/>
</dbReference>
<feature type="signal peptide" evidence="2">
    <location>
        <begin position="1"/>
        <end position="17"/>
    </location>
</feature>
<feature type="compositionally biased region" description="Low complexity" evidence="1">
    <location>
        <begin position="71"/>
        <end position="80"/>
    </location>
</feature>
<accession>A0ABD3MLF4</accession>
<evidence type="ECO:0000313" key="4">
    <source>
        <dbReference type="Proteomes" id="UP001530315"/>
    </source>
</evidence>
<feature type="region of interest" description="Disordered" evidence="1">
    <location>
        <begin position="59"/>
        <end position="80"/>
    </location>
</feature>
<evidence type="ECO:0000313" key="3">
    <source>
        <dbReference type="EMBL" id="KAL3764748.1"/>
    </source>
</evidence>
<dbReference type="EMBL" id="JALLAZ020001766">
    <property type="protein sequence ID" value="KAL3764748.1"/>
    <property type="molecule type" value="Genomic_DNA"/>
</dbReference>